<dbReference type="AlphaFoldDB" id="A0A430FF21"/>
<accession>A0A430FF21</accession>
<dbReference type="OrthoDB" id="3232424at2"/>
<feature type="transmembrane region" description="Helical" evidence="2">
    <location>
        <begin position="125"/>
        <end position="144"/>
    </location>
</feature>
<keyword evidence="2" id="KW-0812">Transmembrane</keyword>
<keyword evidence="4" id="KW-1185">Reference proteome</keyword>
<dbReference type="EMBL" id="QXGK01000028">
    <property type="protein sequence ID" value="RSX51342.1"/>
    <property type="molecule type" value="Genomic_DNA"/>
</dbReference>
<comment type="caution">
    <text evidence="3">The sequence shown here is derived from an EMBL/GenBank/DDBJ whole genome shotgun (WGS) entry which is preliminary data.</text>
</comment>
<sequence length="187" mass="20378">MTDLNNSNAGDERPNPTPNDGDDLDAAWESFARGHADELRDVERSRSAKRFERHAQRKEKEMLVSIEQLDEGVFTDDRISMGARARGPRDTTNSSWLDADDVMDRYGSDFTPPNPSIGPVKTSKLVFWILLVAGIAGIIASVFVPTLAALLGSVFGLCALIGAAGLIIQHKGHTQTRDGWTDDGARV</sequence>
<evidence type="ECO:0000256" key="1">
    <source>
        <dbReference type="SAM" id="MobiDB-lite"/>
    </source>
</evidence>
<proteinExistence type="predicted"/>
<dbReference type="Proteomes" id="UP000287470">
    <property type="component" value="Unassembled WGS sequence"/>
</dbReference>
<keyword evidence="2" id="KW-0472">Membrane</keyword>
<name>A0A430FF21_9BIFI</name>
<reference evidence="3 4" key="1">
    <citation type="submission" date="2018-09" db="EMBL/GenBank/DDBJ databases">
        <title>Characterization of the phylogenetic diversity of five novel species belonging to the genus Bifidobacterium.</title>
        <authorList>
            <person name="Lugli G.A."/>
            <person name="Duranti S."/>
            <person name="Milani C."/>
        </authorList>
    </citation>
    <scope>NUCLEOTIDE SEQUENCE [LARGE SCALE GENOMIC DNA]</scope>
    <source>
        <strain evidence="3 4">2033B</strain>
    </source>
</reference>
<evidence type="ECO:0000313" key="3">
    <source>
        <dbReference type="EMBL" id="RSX51342.1"/>
    </source>
</evidence>
<keyword evidence="2" id="KW-1133">Transmembrane helix</keyword>
<gene>
    <name evidence="3" type="ORF">D2E24_1905</name>
</gene>
<feature type="transmembrane region" description="Helical" evidence="2">
    <location>
        <begin position="150"/>
        <end position="168"/>
    </location>
</feature>
<organism evidence="3 4">
    <name type="scientific">Bifidobacterium samirii</name>
    <dbReference type="NCBI Taxonomy" id="2306974"/>
    <lineage>
        <taxon>Bacteria</taxon>
        <taxon>Bacillati</taxon>
        <taxon>Actinomycetota</taxon>
        <taxon>Actinomycetes</taxon>
        <taxon>Bifidobacteriales</taxon>
        <taxon>Bifidobacteriaceae</taxon>
        <taxon>Bifidobacterium</taxon>
    </lineage>
</organism>
<evidence type="ECO:0000313" key="4">
    <source>
        <dbReference type="Proteomes" id="UP000287470"/>
    </source>
</evidence>
<feature type="region of interest" description="Disordered" evidence="1">
    <location>
        <begin position="1"/>
        <end position="30"/>
    </location>
</feature>
<evidence type="ECO:0000256" key="2">
    <source>
        <dbReference type="SAM" id="Phobius"/>
    </source>
</evidence>
<protein>
    <submittedName>
        <fullName evidence="3">Membrane associated protein</fullName>
    </submittedName>
</protein>
<dbReference type="RefSeq" id="WP_125969152.1">
    <property type="nucleotide sequence ID" value="NZ_QXGK01000028.1"/>
</dbReference>
<feature type="region of interest" description="Disordered" evidence="1">
    <location>
        <begin position="35"/>
        <end position="54"/>
    </location>
</feature>